<evidence type="ECO:0000256" key="7">
    <source>
        <dbReference type="PROSITE-ProRule" id="PRU10141"/>
    </source>
</evidence>
<dbReference type="Gene3D" id="2.30.29.30">
    <property type="entry name" value="Pleckstrin-homology domain (PH domain)/Phosphotyrosine-binding domain (PTB)"/>
    <property type="match status" value="1"/>
</dbReference>
<dbReference type="InterPro" id="IPR001849">
    <property type="entry name" value="PH_domain"/>
</dbReference>
<dbReference type="PROSITE" id="PS51858">
    <property type="entry name" value="PPPDE"/>
    <property type="match status" value="1"/>
</dbReference>
<feature type="repeat" description="ANK" evidence="6">
    <location>
        <begin position="1231"/>
        <end position="1264"/>
    </location>
</feature>
<protein>
    <submittedName>
        <fullName evidence="13">PH domain-containing protein</fullName>
    </submittedName>
</protein>
<feature type="compositionally biased region" description="Low complexity" evidence="8">
    <location>
        <begin position="195"/>
        <end position="209"/>
    </location>
</feature>
<organism evidence="12">
    <name type="scientific">Cladocopium goreaui</name>
    <dbReference type="NCBI Taxonomy" id="2562237"/>
    <lineage>
        <taxon>Eukaryota</taxon>
        <taxon>Sar</taxon>
        <taxon>Alveolata</taxon>
        <taxon>Dinophyceae</taxon>
        <taxon>Suessiales</taxon>
        <taxon>Symbiodiniaceae</taxon>
        <taxon>Cladocopium</taxon>
    </lineage>
</organism>
<feature type="compositionally biased region" description="Low complexity" evidence="8">
    <location>
        <begin position="299"/>
        <end position="309"/>
    </location>
</feature>
<feature type="compositionally biased region" description="Low complexity" evidence="8">
    <location>
        <begin position="218"/>
        <end position="229"/>
    </location>
</feature>
<evidence type="ECO:0000256" key="5">
    <source>
        <dbReference type="ARBA" id="ARBA00023043"/>
    </source>
</evidence>
<evidence type="ECO:0000256" key="1">
    <source>
        <dbReference type="ARBA" id="ARBA00008140"/>
    </source>
</evidence>
<reference evidence="13 14" key="2">
    <citation type="submission" date="2024-05" db="EMBL/GenBank/DDBJ databases">
        <authorList>
            <person name="Chen Y."/>
            <person name="Shah S."/>
            <person name="Dougan E. K."/>
            <person name="Thang M."/>
            <person name="Chan C."/>
        </authorList>
    </citation>
    <scope>NUCLEOTIDE SEQUENCE [LARGE SCALE GENOMIC DNA]</scope>
</reference>
<dbReference type="PROSITE" id="PS50011">
    <property type="entry name" value="PROTEIN_KINASE_DOM"/>
    <property type="match status" value="1"/>
</dbReference>
<feature type="compositionally biased region" description="Basic and acidic residues" evidence="8">
    <location>
        <begin position="108"/>
        <end position="133"/>
    </location>
</feature>
<dbReference type="SMART" id="SM00233">
    <property type="entry name" value="PH"/>
    <property type="match status" value="1"/>
</dbReference>
<evidence type="ECO:0000313" key="14">
    <source>
        <dbReference type="Proteomes" id="UP001152797"/>
    </source>
</evidence>
<feature type="compositionally biased region" description="Basic and acidic residues" evidence="8">
    <location>
        <begin position="664"/>
        <end position="680"/>
    </location>
</feature>
<feature type="compositionally biased region" description="Low complexity" evidence="8">
    <location>
        <begin position="340"/>
        <end position="351"/>
    </location>
</feature>
<dbReference type="SUPFAM" id="SSF50729">
    <property type="entry name" value="PH domain-like"/>
    <property type="match status" value="1"/>
</dbReference>
<dbReference type="Pfam" id="PF12796">
    <property type="entry name" value="Ank_2"/>
    <property type="match status" value="1"/>
</dbReference>
<evidence type="ECO:0000313" key="12">
    <source>
        <dbReference type="EMBL" id="CAI3991785.1"/>
    </source>
</evidence>
<feature type="compositionally biased region" description="Low complexity" evidence="8">
    <location>
        <begin position="279"/>
        <end position="290"/>
    </location>
</feature>
<dbReference type="PROSITE" id="PS50088">
    <property type="entry name" value="ANK_REPEAT"/>
    <property type="match status" value="3"/>
</dbReference>
<feature type="region of interest" description="Disordered" evidence="8">
    <location>
        <begin position="1464"/>
        <end position="1489"/>
    </location>
</feature>
<dbReference type="GO" id="GO:0004672">
    <property type="term" value="F:protein kinase activity"/>
    <property type="evidence" value="ECO:0007669"/>
    <property type="project" value="InterPro"/>
</dbReference>
<feature type="domain" description="PH" evidence="9">
    <location>
        <begin position="834"/>
        <end position="947"/>
    </location>
</feature>
<keyword evidence="4" id="KW-0378">Hydrolase</keyword>
<dbReference type="Gene3D" id="3.90.1720.30">
    <property type="entry name" value="PPPDE domains"/>
    <property type="match status" value="1"/>
</dbReference>
<keyword evidence="3" id="KW-0677">Repeat</keyword>
<dbReference type="GO" id="GO:0006508">
    <property type="term" value="P:proteolysis"/>
    <property type="evidence" value="ECO:0007669"/>
    <property type="project" value="UniProtKB-KW"/>
</dbReference>
<dbReference type="Pfam" id="PF05903">
    <property type="entry name" value="Peptidase_C97"/>
    <property type="match status" value="1"/>
</dbReference>
<dbReference type="EMBL" id="CAMXCT020001632">
    <property type="protein sequence ID" value="CAL1145160.1"/>
    <property type="molecule type" value="Genomic_DNA"/>
</dbReference>
<dbReference type="SMART" id="SM00248">
    <property type="entry name" value="ANK"/>
    <property type="match status" value="3"/>
</dbReference>
<dbReference type="EMBL" id="CAMXCT030001632">
    <property type="protein sequence ID" value="CAL4779097.1"/>
    <property type="molecule type" value="Genomic_DNA"/>
</dbReference>
<feature type="region of interest" description="Disordered" evidence="8">
    <location>
        <begin position="1358"/>
        <end position="1417"/>
    </location>
</feature>
<evidence type="ECO:0000259" key="9">
    <source>
        <dbReference type="PROSITE" id="PS50003"/>
    </source>
</evidence>
<dbReference type="InterPro" id="IPR008580">
    <property type="entry name" value="PPPDE_dom"/>
</dbReference>
<dbReference type="GO" id="GO:0005524">
    <property type="term" value="F:ATP binding"/>
    <property type="evidence" value="ECO:0007669"/>
    <property type="project" value="UniProtKB-UniRule"/>
</dbReference>
<feature type="compositionally biased region" description="Polar residues" evidence="8">
    <location>
        <begin position="798"/>
        <end position="807"/>
    </location>
</feature>
<dbReference type="SUPFAM" id="SSF56112">
    <property type="entry name" value="Protein kinase-like (PK-like)"/>
    <property type="match status" value="1"/>
</dbReference>
<feature type="compositionally biased region" description="Low complexity" evidence="8">
    <location>
        <begin position="539"/>
        <end position="573"/>
    </location>
</feature>
<dbReference type="PROSITE" id="PS00107">
    <property type="entry name" value="PROTEIN_KINASE_ATP"/>
    <property type="match status" value="1"/>
</dbReference>
<dbReference type="SMART" id="SM01179">
    <property type="entry name" value="DUF862"/>
    <property type="match status" value="1"/>
</dbReference>
<evidence type="ECO:0000256" key="3">
    <source>
        <dbReference type="ARBA" id="ARBA00022737"/>
    </source>
</evidence>
<feature type="compositionally biased region" description="Low complexity" evidence="8">
    <location>
        <begin position="157"/>
        <end position="168"/>
    </location>
</feature>
<feature type="compositionally biased region" description="Low complexity" evidence="8">
    <location>
        <begin position="1408"/>
        <end position="1417"/>
    </location>
</feature>
<evidence type="ECO:0000259" key="11">
    <source>
        <dbReference type="PROSITE" id="PS51858"/>
    </source>
</evidence>
<dbReference type="CDD" id="cd00821">
    <property type="entry name" value="PH"/>
    <property type="match status" value="1"/>
</dbReference>
<dbReference type="InterPro" id="IPR036770">
    <property type="entry name" value="Ankyrin_rpt-contain_sf"/>
</dbReference>
<feature type="non-terminal residue" evidence="12">
    <location>
        <position position="1585"/>
    </location>
</feature>
<dbReference type="InterPro" id="IPR002110">
    <property type="entry name" value="Ankyrin_rpt"/>
</dbReference>
<feature type="repeat" description="ANK" evidence="6">
    <location>
        <begin position="1301"/>
        <end position="1333"/>
    </location>
</feature>
<keyword evidence="14" id="KW-1185">Reference proteome</keyword>
<feature type="compositionally biased region" description="Low complexity" evidence="8">
    <location>
        <begin position="238"/>
        <end position="248"/>
    </location>
</feature>
<feature type="compositionally biased region" description="Low complexity" evidence="8">
    <location>
        <begin position="1471"/>
        <end position="1486"/>
    </location>
</feature>
<evidence type="ECO:0000256" key="4">
    <source>
        <dbReference type="ARBA" id="ARBA00022801"/>
    </source>
</evidence>
<comment type="caution">
    <text evidence="12">The sequence shown here is derived from an EMBL/GenBank/DDBJ whole genome shotgun (WGS) entry which is preliminary data.</text>
</comment>
<keyword evidence="7" id="KW-0547">Nucleotide-binding</keyword>
<feature type="compositionally biased region" description="Low complexity" evidence="8">
    <location>
        <begin position="610"/>
        <end position="644"/>
    </location>
</feature>
<feature type="compositionally biased region" description="Low complexity" evidence="8">
    <location>
        <begin position="134"/>
        <end position="148"/>
    </location>
</feature>
<comment type="similarity">
    <text evidence="1">Belongs to the DeSI family.</text>
</comment>
<name>A0A9P1CHN6_9DINO</name>
<dbReference type="InterPro" id="IPR011009">
    <property type="entry name" value="Kinase-like_dom_sf"/>
</dbReference>
<dbReference type="PANTHER" id="PTHR24171">
    <property type="entry name" value="ANKYRIN REPEAT DOMAIN-CONTAINING PROTEIN 39-RELATED"/>
    <property type="match status" value="1"/>
</dbReference>
<feature type="compositionally biased region" description="Low complexity" evidence="8">
    <location>
        <begin position="439"/>
        <end position="453"/>
    </location>
</feature>
<dbReference type="Pfam" id="PF00169">
    <property type="entry name" value="PH"/>
    <property type="match status" value="1"/>
</dbReference>
<feature type="compositionally biased region" description="Basic and acidic residues" evidence="8">
    <location>
        <begin position="413"/>
        <end position="438"/>
    </location>
</feature>
<feature type="region of interest" description="Disordered" evidence="8">
    <location>
        <begin position="1"/>
        <end position="811"/>
    </location>
</feature>
<evidence type="ECO:0000313" key="13">
    <source>
        <dbReference type="EMBL" id="CAL4779097.1"/>
    </source>
</evidence>
<keyword evidence="7" id="KW-0067">ATP-binding</keyword>
<dbReference type="PROSITE" id="PS50297">
    <property type="entry name" value="ANK_REP_REGION"/>
    <property type="match status" value="3"/>
</dbReference>
<feature type="compositionally biased region" description="Low complexity" evidence="8">
    <location>
        <begin position="35"/>
        <end position="46"/>
    </location>
</feature>
<accession>A0A9P1CHN6</accession>
<keyword evidence="2" id="KW-0645">Protease</keyword>
<feature type="compositionally biased region" description="Basic and acidic residues" evidence="8">
    <location>
        <begin position="731"/>
        <end position="751"/>
    </location>
</feature>
<dbReference type="InterPro" id="IPR042266">
    <property type="entry name" value="PPPDE_sf"/>
</dbReference>
<feature type="compositionally biased region" description="Basic and acidic residues" evidence="8">
    <location>
        <begin position="169"/>
        <end position="194"/>
    </location>
</feature>
<proteinExistence type="inferred from homology"/>
<feature type="compositionally biased region" description="Low complexity" evidence="8">
    <location>
        <begin position="401"/>
        <end position="412"/>
    </location>
</feature>
<dbReference type="GO" id="GO:0008233">
    <property type="term" value="F:peptidase activity"/>
    <property type="evidence" value="ECO:0007669"/>
    <property type="project" value="UniProtKB-KW"/>
</dbReference>
<dbReference type="EMBL" id="CAMXCT010001632">
    <property type="protein sequence ID" value="CAI3991785.1"/>
    <property type="molecule type" value="Genomic_DNA"/>
</dbReference>
<dbReference type="SUPFAM" id="SSF48403">
    <property type="entry name" value="Ankyrin repeat"/>
    <property type="match status" value="1"/>
</dbReference>
<feature type="compositionally biased region" description="Low complexity" evidence="8">
    <location>
        <begin position="681"/>
        <end position="715"/>
    </location>
</feature>
<gene>
    <name evidence="12" type="ORF">C1SCF055_LOCUS18661</name>
</gene>
<dbReference type="InterPro" id="IPR000719">
    <property type="entry name" value="Prot_kinase_dom"/>
</dbReference>
<feature type="compositionally biased region" description="Basic and acidic residues" evidence="8">
    <location>
        <begin position="352"/>
        <end position="377"/>
    </location>
</feature>
<keyword evidence="5 6" id="KW-0040">ANK repeat</keyword>
<feature type="binding site" evidence="7">
    <location>
        <position position="1575"/>
    </location>
    <ligand>
        <name>ATP</name>
        <dbReference type="ChEBI" id="CHEBI:30616"/>
    </ligand>
</feature>
<feature type="compositionally biased region" description="Low complexity" evidence="8">
    <location>
        <begin position="73"/>
        <end position="87"/>
    </location>
</feature>
<dbReference type="Gene3D" id="1.25.40.20">
    <property type="entry name" value="Ankyrin repeat-containing domain"/>
    <property type="match status" value="1"/>
</dbReference>
<evidence type="ECO:0000256" key="8">
    <source>
        <dbReference type="SAM" id="MobiDB-lite"/>
    </source>
</evidence>
<feature type="compositionally biased region" description="Basic and acidic residues" evidence="8">
    <location>
        <begin position="589"/>
        <end position="609"/>
    </location>
</feature>
<feature type="repeat" description="ANK" evidence="6">
    <location>
        <begin position="1266"/>
        <end position="1298"/>
    </location>
</feature>
<dbReference type="PROSITE" id="PS50003">
    <property type="entry name" value="PH_DOMAIN"/>
    <property type="match status" value="1"/>
</dbReference>
<feature type="domain" description="Protein kinase" evidence="10">
    <location>
        <begin position="1543"/>
        <end position="1585"/>
    </location>
</feature>
<feature type="compositionally biased region" description="Low complexity" evidence="8">
    <location>
        <begin position="752"/>
        <end position="786"/>
    </location>
</feature>
<feature type="compositionally biased region" description="Basic and acidic residues" evidence="8">
    <location>
        <begin position="474"/>
        <end position="499"/>
    </location>
</feature>
<feature type="compositionally biased region" description="Basic and acidic residues" evidence="8">
    <location>
        <begin position="506"/>
        <end position="538"/>
    </location>
</feature>
<evidence type="ECO:0000259" key="10">
    <source>
        <dbReference type="PROSITE" id="PS50011"/>
    </source>
</evidence>
<feature type="compositionally biased region" description="Low complexity" evidence="8">
    <location>
        <begin position="317"/>
        <end position="331"/>
    </location>
</feature>
<dbReference type="InterPro" id="IPR017441">
    <property type="entry name" value="Protein_kinase_ATP_BS"/>
</dbReference>
<dbReference type="InterPro" id="IPR011993">
    <property type="entry name" value="PH-like_dom_sf"/>
</dbReference>
<feature type="compositionally biased region" description="Low complexity" evidence="8">
    <location>
        <begin position="462"/>
        <end position="473"/>
    </location>
</feature>
<sequence>MASEEVNVALQAPAKGPAKGPGKGPSKGPPKGKGKSPAAEQASPAVEEPKEEAAPEPSEAKAEAVAEVKESAEAPVVATKGPGKGPSKGPPKGKGKSPAAEQAAPAVEEPKEEAAPEPSEAKAEAVAEVKESAEAPVVAAKGPGKGPSKGPPKGKGKSPAAEQAAPAVEEPKEEAAPEPSEAKTEAVAEVKESAEAPVVATKGPGKGPSKGPPKGKGKSPAAEQAAPAVEEPKEEAAPEPSEANAEAVAEVKESAEAPVVATKGPGKGPSKGPPKGKGKSPAAEQAAPAVEEPKEEAAPEPSEANAEAVAEVKESAEAPVVATKGPGKGPSKGPPKGKGKSPAAEQAAPAIEEPKEEAAPEPSEAKAEAVAEVKESAEAPVVAAKGPGKGPSKGPPKGKGKSPAAEQAAPAIEEPKEEAAPEPSEAKAEAVAEVKESAEAPVVATKGPGKGPSKGPPKGKGKSPAAEQAAPAIEEPKEEAAPEPSEAKAEAVAEVKESAEAAPAAEDAKAAEAAEPNPETKETGEAKADAVEEVKETAEAPAVTAKGPGKGPAKGPSKGKGKSPAAEQAAPAAEDAKAAEAAEAPEPNPETKETGEAKADAVEEVKETAEAPAAAAKGLGKGPAKGPSKGKGKSPVAEQAAPAAEDAKAAETAEAPEPNPQTKETGEAKADAVEEVKETAEAPAVTAKGPGKGSAKGPSKGKGKSPAAEQAAPAAEDAKAAEAAEGAEPNPETKETGEAKADAVEEVKETAEAPAVTAKGPGKGSAKGPSKGKGKSPAAEQAAPAAEDAKAAEAPETNPETSVQPQGTKGVKFEEPVHEAPAALVPSKPVDLNVSHVNGQLLKRGPVFGYAFQARWCILTNTQLIVYKDERFSQRQSAERLSYDAKAARFSCHDAPGEAVKHKSDKPCGFVLDSNPMAGKGRKLSYFDAENEEKIAIWLEAIAKVVARRKEAVTLHVYDMAAAGSIEGDTKPLGTGHFHVGIEINGSEWSYGFNELGSGVFECKPTHCEPHSYRDAIELGYTSLRENEISEKISKLKDEWPGLPPWILRLASAEGQGANGANDKARKSAIIMAAQVRGTPHRKTVNQSNCQVPGLIPEVTRRLAWLRHLELLAAMLGAGMWMVGLWSSEPRHGPVRSWRELQLFLADGRNSLLLLGFASVLLYHLMSFSLAQLHVAQVRADGLHRAAARGDAEALSRILRDLERSEASTCPRSTARSLLVAANGINAPNADGWTALHLAAATPHAERGLRVLLRAQAEVSPAHPVSGMTPLMLSAEAGMDKALRMLLSSGASQALQQSNHEGNSALHLAVREGHSECIHRLLRARADPSATNAQGFTAFDFTRSQKFTEAGMQQVVKEARSELRTSLGEDSLPGSHDPFQFQGAEPSSRGPLLTTPPREVTPQATPRPSASSPTVTVRSVRSGVSGVLDVPVLPAPESALDELLAEASRGGALRFSHVSHPAASVLTEGTSRSSPSRSPLARQAAPQPGARSVKITGLASLVAVASPGALRRLAAGAARRPGRSVMGSAVSSDSEKDYKLSSFRIVGLIGEGSFGSVYEACDLRPGAGERRCALKILHRRQYLAQ</sequence>
<feature type="compositionally biased region" description="Low complexity" evidence="8">
    <location>
        <begin position="256"/>
        <end position="270"/>
    </location>
</feature>
<reference evidence="12" key="1">
    <citation type="submission" date="2022-10" db="EMBL/GenBank/DDBJ databases">
        <authorList>
            <person name="Chen Y."/>
            <person name="Dougan E. K."/>
            <person name="Chan C."/>
            <person name="Rhodes N."/>
            <person name="Thang M."/>
        </authorList>
    </citation>
    <scope>NUCLEOTIDE SEQUENCE</scope>
</reference>
<feature type="compositionally biased region" description="Basic and acidic residues" evidence="8">
    <location>
        <begin position="47"/>
        <end position="72"/>
    </location>
</feature>
<evidence type="ECO:0000256" key="6">
    <source>
        <dbReference type="PROSITE-ProRule" id="PRU00023"/>
    </source>
</evidence>
<feature type="compositionally biased region" description="Low complexity" evidence="8">
    <location>
        <begin position="96"/>
        <end position="107"/>
    </location>
</feature>
<evidence type="ECO:0000256" key="2">
    <source>
        <dbReference type="ARBA" id="ARBA00022670"/>
    </source>
</evidence>
<feature type="domain" description="PPPDE" evidence="11">
    <location>
        <begin position="951"/>
        <end position="1117"/>
    </location>
</feature>
<dbReference type="Proteomes" id="UP001152797">
    <property type="component" value="Unassembled WGS sequence"/>
</dbReference>
<feature type="compositionally biased region" description="Low complexity" evidence="8">
    <location>
        <begin position="378"/>
        <end position="392"/>
    </location>
</feature>